<keyword evidence="3" id="KW-0460">Magnesium</keyword>
<proteinExistence type="predicted"/>
<name>A0ABP5EES1_9ACTN</name>
<keyword evidence="5" id="KW-1185">Reference proteome</keyword>
<dbReference type="PRINTS" id="PR00413">
    <property type="entry name" value="HADHALOGNASE"/>
</dbReference>
<protein>
    <recommendedName>
        <fullName evidence="6">HAD-superfamily hydrolase, subfamily IA, variant 1</fullName>
    </recommendedName>
</protein>
<comment type="cofactor">
    <cofactor evidence="1">
        <name>Mg(2+)</name>
        <dbReference type="ChEBI" id="CHEBI:18420"/>
    </cofactor>
</comment>
<evidence type="ECO:0000256" key="2">
    <source>
        <dbReference type="ARBA" id="ARBA00022801"/>
    </source>
</evidence>
<dbReference type="SFLD" id="SFLDS00003">
    <property type="entry name" value="Haloacid_Dehalogenase"/>
    <property type="match status" value="1"/>
</dbReference>
<dbReference type="RefSeq" id="WP_344661721.1">
    <property type="nucleotide sequence ID" value="NZ_BAAAQM010000059.1"/>
</dbReference>
<dbReference type="InterPro" id="IPR051400">
    <property type="entry name" value="HAD-like_hydrolase"/>
</dbReference>
<dbReference type="Gene3D" id="3.40.50.1000">
    <property type="entry name" value="HAD superfamily/HAD-like"/>
    <property type="match status" value="1"/>
</dbReference>
<accession>A0ABP5EES1</accession>
<evidence type="ECO:0000256" key="3">
    <source>
        <dbReference type="ARBA" id="ARBA00022842"/>
    </source>
</evidence>
<dbReference type="InterPro" id="IPR036412">
    <property type="entry name" value="HAD-like_sf"/>
</dbReference>
<dbReference type="InterPro" id="IPR023214">
    <property type="entry name" value="HAD_sf"/>
</dbReference>
<dbReference type="PANTHER" id="PTHR46470">
    <property type="entry name" value="N-ACYLNEURAMINATE-9-PHOSPHATASE"/>
    <property type="match status" value="1"/>
</dbReference>
<gene>
    <name evidence="4" type="ORF">GCM10009838_72710</name>
</gene>
<evidence type="ECO:0000313" key="5">
    <source>
        <dbReference type="Proteomes" id="UP001499854"/>
    </source>
</evidence>
<comment type="caution">
    <text evidence="4">The sequence shown here is derived from an EMBL/GenBank/DDBJ whole genome shotgun (WGS) entry which is preliminary data.</text>
</comment>
<evidence type="ECO:0000256" key="1">
    <source>
        <dbReference type="ARBA" id="ARBA00001946"/>
    </source>
</evidence>
<dbReference type="Gene3D" id="1.20.120.710">
    <property type="entry name" value="Haloacid dehalogenase hydrolase-like domain"/>
    <property type="match status" value="1"/>
</dbReference>
<organism evidence="4 5">
    <name type="scientific">Catenulispora subtropica</name>
    <dbReference type="NCBI Taxonomy" id="450798"/>
    <lineage>
        <taxon>Bacteria</taxon>
        <taxon>Bacillati</taxon>
        <taxon>Actinomycetota</taxon>
        <taxon>Actinomycetes</taxon>
        <taxon>Catenulisporales</taxon>
        <taxon>Catenulisporaceae</taxon>
        <taxon>Catenulispora</taxon>
    </lineage>
</organism>
<dbReference type="SUPFAM" id="SSF56784">
    <property type="entry name" value="HAD-like"/>
    <property type="match status" value="1"/>
</dbReference>
<keyword evidence="2" id="KW-0378">Hydrolase</keyword>
<dbReference type="NCBIfam" id="TIGR01549">
    <property type="entry name" value="HAD-SF-IA-v1"/>
    <property type="match status" value="1"/>
</dbReference>
<sequence length="219" mass="23542">MGRLALFDLDDTLIALAPAFRRFARDFARARDLPAGAEEWLVEAWGPYQRRDAYFAVVRERFGLAEPVEELWALYRRRMPEFVALRDEVRDGLVALRKAGWRLGIVTNGEADNQLGKIERTGLDRLVDAVAVSGALGVRKPDAEIFRVAAEGAGCALADGGWMVGDNPIADVGGGAAAGLRTVWIDASADARGWTDPVPADARAGDVVQAIGGLLEPGS</sequence>
<evidence type="ECO:0000313" key="4">
    <source>
        <dbReference type="EMBL" id="GAA1996951.1"/>
    </source>
</evidence>
<dbReference type="SFLD" id="SFLDG01129">
    <property type="entry name" value="C1.5:_HAD__Beta-PGM__Phosphata"/>
    <property type="match status" value="1"/>
</dbReference>
<dbReference type="EMBL" id="BAAAQM010000059">
    <property type="protein sequence ID" value="GAA1996951.1"/>
    <property type="molecule type" value="Genomic_DNA"/>
</dbReference>
<evidence type="ECO:0008006" key="6">
    <source>
        <dbReference type="Google" id="ProtNLM"/>
    </source>
</evidence>
<reference evidence="5" key="1">
    <citation type="journal article" date="2019" name="Int. J. Syst. Evol. Microbiol.">
        <title>The Global Catalogue of Microorganisms (GCM) 10K type strain sequencing project: providing services to taxonomists for standard genome sequencing and annotation.</title>
        <authorList>
            <consortium name="The Broad Institute Genomics Platform"/>
            <consortium name="The Broad Institute Genome Sequencing Center for Infectious Disease"/>
            <person name="Wu L."/>
            <person name="Ma J."/>
        </authorList>
    </citation>
    <scope>NUCLEOTIDE SEQUENCE [LARGE SCALE GENOMIC DNA]</scope>
    <source>
        <strain evidence="5">JCM 16013</strain>
    </source>
</reference>
<dbReference type="Pfam" id="PF00702">
    <property type="entry name" value="Hydrolase"/>
    <property type="match status" value="1"/>
</dbReference>
<dbReference type="InterPro" id="IPR006439">
    <property type="entry name" value="HAD-SF_hydro_IA"/>
</dbReference>
<dbReference type="Proteomes" id="UP001499854">
    <property type="component" value="Unassembled WGS sequence"/>
</dbReference>